<proteinExistence type="predicted"/>
<sequence length="44" mass="4564">MLIGVAVGAALGTAVFGQTPASYLAGLRLRAAMMWIKDLTRSNA</sequence>
<gene>
    <name evidence="1" type="ORF">PV367_37995</name>
</gene>
<comment type="caution">
    <text evidence="1">The sequence shown here is derived from an EMBL/GenBank/DDBJ whole genome shotgun (WGS) entry which is preliminary data.</text>
</comment>
<accession>A0AAJ2PXY9</accession>
<dbReference type="EMBL" id="JARAWN010000408">
    <property type="protein sequence ID" value="MDX3135460.1"/>
    <property type="molecule type" value="Genomic_DNA"/>
</dbReference>
<name>A0AAJ2PXY9_9ACTN</name>
<dbReference type="Proteomes" id="UP001273589">
    <property type="component" value="Unassembled WGS sequence"/>
</dbReference>
<dbReference type="RefSeq" id="WP_267885371.1">
    <property type="nucleotide sequence ID" value="NZ_JARAWN010000408.1"/>
</dbReference>
<evidence type="ECO:0000313" key="2">
    <source>
        <dbReference type="Proteomes" id="UP001273589"/>
    </source>
</evidence>
<reference evidence="1" key="1">
    <citation type="journal article" date="2023" name="Microb. Genom.">
        <title>Mesoterricola silvestris gen. nov., sp. nov., Mesoterricola sediminis sp. nov., Geothrix oryzae sp. nov., Geothrix edaphica sp. nov., Geothrix rubra sp. nov., and Geothrix limicola sp. nov., six novel members of Acidobacteriota isolated from soils.</title>
        <authorList>
            <person name="Weisberg A.J."/>
            <person name="Pearce E."/>
            <person name="Kramer C.G."/>
            <person name="Chang J.H."/>
            <person name="Clarke C.R."/>
        </authorList>
    </citation>
    <scope>NUCLEOTIDE SEQUENCE</scope>
    <source>
        <strain evidence="1">ND06-05F</strain>
    </source>
</reference>
<dbReference type="AlphaFoldDB" id="A0AAJ2PXY9"/>
<evidence type="ECO:0000313" key="1">
    <source>
        <dbReference type="EMBL" id="MDX3135460.1"/>
    </source>
</evidence>
<protein>
    <submittedName>
        <fullName evidence="1">Uncharacterized protein</fullName>
    </submittedName>
</protein>
<organism evidence="1 2">
    <name type="scientific">Streptomyces europaeiscabiei</name>
    <dbReference type="NCBI Taxonomy" id="146819"/>
    <lineage>
        <taxon>Bacteria</taxon>
        <taxon>Bacillati</taxon>
        <taxon>Actinomycetota</taxon>
        <taxon>Actinomycetes</taxon>
        <taxon>Kitasatosporales</taxon>
        <taxon>Streptomycetaceae</taxon>
        <taxon>Streptomyces</taxon>
    </lineage>
</organism>